<dbReference type="EMBL" id="RBKV01000001">
    <property type="protein sequence ID" value="RKR93601.1"/>
    <property type="molecule type" value="Genomic_DNA"/>
</dbReference>
<evidence type="ECO:0000313" key="3">
    <source>
        <dbReference type="EMBL" id="PHV64471.1"/>
    </source>
</evidence>
<reference evidence="2 7" key="3">
    <citation type="submission" date="2023-10" db="EMBL/GenBank/DDBJ databases">
        <title>Development of a sustainable strategy for remediation of hydrocarbon-contaminated territories based on the waste exchange concept.</title>
        <authorList>
            <person name="Krivoruchko A."/>
        </authorList>
    </citation>
    <scope>NUCLEOTIDE SEQUENCE [LARGE SCALE GENOMIC DNA]</scope>
    <source>
        <strain evidence="2 7">IEGM 1236</strain>
    </source>
</reference>
<evidence type="ECO:0000313" key="7">
    <source>
        <dbReference type="Proteomes" id="UP001185792"/>
    </source>
</evidence>
<evidence type="ECO:0000313" key="4">
    <source>
        <dbReference type="EMBL" id="RKR93601.1"/>
    </source>
</evidence>
<feature type="domain" description="Glyoxalase-like" evidence="1">
    <location>
        <begin position="8"/>
        <end position="117"/>
    </location>
</feature>
<dbReference type="Pfam" id="PF18029">
    <property type="entry name" value="Glyoxalase_6"/>
    <property type="match status" value="1"/>
</dbReference>
<name>A0A2G3PF87_WILMA</name>
<dbReference type="InterPro" id="IPR041581">
    <property type="entry name" value="Glyoxalase_6"/>
</dbReference>
<dbReference type="CDD" id="cd06587">
    <property type="entry name" value="VOC"/>
    <property type="match status" value="1"/>
</dbReference>
<dbReference type="AlphaFoldDB" id="A0A2G3PF87"/>
<dbReference type="Gene3D" id="3.10.180.10">
    <property type="entry name" value="2,3-Dihydroxybiphenyl 1,2-Dioxygenase, domain 1"/>
    <property type="match status" value="1"/>
</dbReference>
<protein>
    <submittedName>
        <fullName evidence="3">VOC family protein</fullName>
    </submittedName>
</protein>
<organism evidence="3 5">
    <name type="scientific">Williamsia marianensis</name>
    <dbReference type="NCBI Taxonomy" id="85044"/>
    <lineage>
        <taxon>Bacteria</taxon>
        <taxon>Bacillati</taxon>
        <taxon>Actinomycetota</taxon>
        <taxon>Actinomycetes</taxon>
        <taxon>Mycobacteriales</taxon>
        <taxon>Nocardiaceae</taxon>
        <taxon>Williamsia</taxon>
    </lineage>
</organism>
<dbReference type="PANTHER" id="PTHR35908">
    <property type="entry name" value="HYPOTHETICAL FUSION PROTEIN"/>
    <property type="match status" value="1"/>
</dbReference>
<dbReference type="PANTHER" id="PTHR35908:SF1">
    <property type="entry name" value="CONSERVED PROTEIN"/>
    <property type="match status" value="1"/>
</dbReference>
<gene>
    <name evidence="3" type="ORF">CSW57_23820</name>
    <name evidence="4" type="ORF">DFJ75_0385</name>
    <name evidence="2" type="ORF">R4198_05440</name>
</gene>
<evidence type="ECO:0000259" key="1">
    <source>
        <dbReference type="Pfam" id="PF18029"/>
    </source>
</evidence>
<evidence type="ECO:0000313" key="6">
    <source>
        <dbReference type="Proteomes" id="UP000274762"/>
    </source>
</evidence>
<proteinExistence type="predicted"/>
<sequence>MIGFVNAIALDGPDPVGLAQFYQQVLGGELDTSDPEWVTLDCGLGKAKLTFQPSTSYVPPKFPDPNGSQQFHLDIQVDDFESAEPQILDLGARKVEGQEHPGFRVYLDPVGHPFCLVLE</sequence>
<dbReference type="SUPFAM" id="SSF54593">
    <property type="entry name" value="Glyoxalase/Bleomycin resistance protein/Dihydroxybiphenyl dioxygenase"/>
    <property type="match status" value="1"/>
</dbReference>
<dbReference type="Proteomes" id="UP000274762">
    <property type="component" value="Unassembled WGS sequence"/>
</dbReference>
<accession>A0A2G3PF87</accession>
<evidence type="ECO:0000313" key="2">
    <source>
        <dbReference type="EMBL" id="MDV7133133.1"/>
    </source>
</evidence>
<dbReference type="Proteomes" id="UP001185792">
    <property type="component" value="Unassembled WGS sequence"/>
</dbReference>
<dbReference type="RefSeq" id="WP_023954391.1">
    <property type="nucleotide sequence ID" value="NZ_CBCRXS010000001.1"/>
</dbReference>
<accession>A0A495JXL2</accession>
<reference evidence="4 6" key="2">
    <citation type="submission" date="2018-10" db="EMBL/GenBank/DDBJ databases">
        <title>Sequencing the genomes of 1000 actinobacteria strains.</title>
        <authorList>
            <person name="Klenk H.-P."/>
        </authorList>
    </citation>
    <scope>NUCLEOTIDE SEQUENCE [LARGE SCALE GENOMIC DNA]</scope>
    <source>
        <strain evidence="4 6">DSM 44343</strain>
    </source>
</reference>
<dbReference type="EMBL" id="PEBD01000013">
    <property type="protein sequence ID" value="PHV64471.1"/>
    <property type="molecule type" value="Genomic_DNA"/>
</dbReference>
<dbReference type="EMBL" id="JAWLUM010000001">
    <property type="protein sequence ID" value="MDV7133133.1"/>
    <property type="molecule type" value="Genomic_DNA"/>
</dbReference>
<evidence type="ECO:0000313" key="5">
    <source>
        <dbReference type="Proteomes" id="UP000225108"/>
    </source>
</evidence>
<reference evidence="3 5" key="1">
    <citation type="submission" date="2017-10" db="EMBL/GenBank/DDBJ databases">
        <title>The draft genome sequence of Williamsia sp. BULT 1.1 isolated from the semi-arid grassland soils from South Africa.</title>
        <authorList>
            <person name="Kabwe M.H."/>
            <person name="Govender N."/>
            <person name="Mutseka Lunga P."/>
            <person name="Vikram S."/>
            <person name="Makhalanyane T.P."/>
        </authorList>
    </citation>
    <scope>NUCLEOTIDE SEQUENCE [LARGE SCALE GENOMIC DNA]</scope>
    <source>
        <strain evidence="3 5">BULT 1.1</strain>
    </source>
</reference>
<dbReference type="InterPro" id="IPR029068">
    <property type="entry name" value="Glyas_Bleomycin-R_OHBP_Dase"/>
</dbReference>
<comment type="caution">
    <text evidence="3">The sequence shown here is derived from an EMBL/GenBank/DDBJ whole genome shotgun (WGS) entry which is preliminary data.</text>
</comment>
<keyword evidence="7" id="KW-1185">Reference proteome</keyword>
<dbReference type="OrthoDB" id="1645442at2"/>
<dbReference type="Proteomes" id="UP000225108">
    <property type="component" value="Unassembled WGS sequence"/>
</dbReference>